<evidence type="ECO:0000313" key="2">
    <source>
        <dbReference type="Proteomes" id="UP001241758"/>
    </source>
</evidence>
<dbReference type="RefSeq" id="WP_282759162.1">
    <property type="nucleotide sequence ID" value="NZ_JASCTH010000006.1"/>
</dbReference>
<dbReference type="EMBL" id="JASCTH010000006">
    <property type="protein sequence ID" value="MDI6099141.1"/>
    <property type="molecule type" value="Genomic_DNA"/>
</dbReference>
<comment type="caution">
    <text evidence="1">The sequence shown here is derived from an EMBL/GenBank/DDBJ whole genome shotgun (WGS) entry which is preliminary data.</text>
</comment>
<evidence type="ECO:0008006" key="3">
    <source>
        <dbReference type="Google" id="ProtNLM"/>
    </source>
</evidence>
<evidence type="ECO:0000313" key="1">
    <source>
        <dbReference type="EMBL" id="MDI6099141.1"/>
    </source>
</evidence>
<accession>A0ABT6WHD5</accession>
<reference evidence="1 2" key="1">
    <citation type="submission" date="2023-05" db="EMBL/GenBank/DDBJ databases">
        <title>Actinoplanes sp. NEAU-A12 genome sequencing.</title>
        <authorList>
            <person name="Wang Z.-S."/>
        </authorList>
    </citation>
    <scope>NUCLEOTIDE SEQUENCE [LARGE SCALE GENOMIC DNA]</scope>
    <source>
        <strain evidence="1 2">NEAU-A12</strain>
    </source>
</reference>
<name>A0ABT6WHD5_9ACTN</name>
<sequence length="310" mass="33079">MTPAVDLEWGPAVLTATTGLRHAIVHQPSADTALWWIRPGVIDEPIGAPVAAHHHRILAGASTARARFVTPEPYGDGLLYRTAAPLTAAFWHDAGPMVHDRLAAALTEVVHGLTGLHRHRVADPLAPAPGIIRLLRWLDGPHRAGHGDRLHSLAREIWGVAGLDRIRAWARESCGGPGVLLHGNVSLASILPSVSGDPLPVEILSGAELTSGDPAFDLGWLLGELTELAFVAGGLDRSRAPDLRTDPLAGPILRAAADLDPELVHRAVVLRIVTHMRDHAAAMPWDNELHKYTHLIGTLLAVAPGYPGTH</sequence>
<keyword evidence="2" id="KW-1185">Reference proteome</keyword>
<organism evidence="1 2">
    <name type="scientific">Actinoplanes sandaracinus</name>
    <dbReference type="NCBI Taxonomy" id="3045177"/>
    <lineage>
        <taxon>Bacteria</taxon>
        <taxon>Bacillati</taxon>
        <taxon>Actinomycetota</taxon>
        <taxon>Actinomycetes</taxon>
        <taxon>Micromonosporales</taxon>
        <taxon>Micromonosporaceae</taxon>
        <taxon>Actinoplanes</taxon>
    </lineage>
</organism>
<dbReference type="Proteomes" id="UP001241758">
    <property type="component" value="Unassembled WGS sequence"/>
</dbReference>
<proteinExistence type="predicted"/>
<protein>
    <recommendedName>
        <fullName evidence="3">Aminoglycoside phosphotransferase domain-containing protein</fullName>
    </recommendedName>
</protein>
<gene>
    <name evidence="1" type="ORF">QLQ12_11085</name>
</gene>